<dbReference type="CDD" id="cd02871">
    <property type="entry name" value="GH18_chitinase_D-like"/>
    <property type="match status" value="1"/>
</dbReference>
<gene>
    <name evidence="8" type="ORF">GCM10009760_41830</name>
</gene>
<evidence type="ECO:0000256" key="1">
    <source>
        <dbReference type="ARBA" id="ARBA00012729"/>
    </source>
</evidence>
<feature type="domain" description="GH18" evidence="7">
    <location>
        <begin position="239"/>
        <end position="545"/>
    </location>
</feature>
<comment type="similarity">
    <text evidence="5">Belongs to the glycosyl hydrolase 18 family.</text>
</comment>
<evidence type="ECO:0000256" key="2">
    <source>
        <dbReference type="ARBA" id="ARBA00022801"/>
    </source>
</evidence>
<dbReference type="EMBL" id="BAAANT010000025">
    <property type="protein sequence ID" value="GAA2149053.1"/>
    <property type="molecule type" value="Genomic_DNA"/>
</dbReference>
<dbReference type="InterPro" id="IPR008979">
    <property type="entry name" value="Galactose-bd-like_sf"/>
</dbReference>
<name>A0ABN2ZWI1_9ACTN</name>
<dbReference type="SUPFAM" id="SSF49785">
    <property type="entry name" value="Galactose-binding domain-like"/>
    <property type="match status" value="1"/>
</dbReference>
<proteinExistence type="inferred from homology"/>
<dbReference type="PROSITE" id="PS01095">
    <property type="entry name" value="GH18_1"/>
    <property type="match status" value="1"/>
</dbReference>
<dbReference type="InterPro" id="IPR050542">
    <property type="entry name" value="Glycosyl_Hydrlase18_Chitinase"/>
</dbReference>
<dbReference type="Gene3D" id="3.20.20.80">
    <property type="entry name" value="Glycosidases"/>
    <property type="match status" value="1"/>
</dbReference>
<keyword evidence="9" id="KW-1185">Reference proteome</keyword>
<dbReference type="PANTHER" id="PTHR45708:SF49">
    <property type="entry name" value="ENDOCHITINASE"/>
    <property type="match status" value="1"/>
</dbReference>
<accession>A0ABN2ZWI1</accession>
<evidence type="ECO:0000256" key="5">
    <source>
        <dbReference type="RuleBase" id="RU004453"/>
    </source>
</evidence>
<dbReference type="InterPro" id="IPR001579">
    <property type="entry name" value="Glyco_hydro_18_chit_AS"/>
</dbReference>
<dbReference type="PROSITE" id="PS51910">
    <property type="entry name" value="GH18_2"/>
    <property type="match status" value="1"/>
</dbReference>
<feature type="compositionally biased region" description="Pro residues" evidence="6">
    <location>
        <begin position="192"/>
        <end position="224"/>
    </location>
</feature>
<dbReference type="RefSeq" id="WP_344467294.1">
    <property type="nucleotide sequence ID" value="NZ_BAAANT010000025.1"/>
</dbReference>
<keyword evidence="2 4" id="KW-0378">Hydrolase</keyword>
<reference evidence="8 9" key="1">
    <citation type="journal article" date="2019" name="Int. J. Syst. Evol. Microbiol.">
        <title>The Global Catalogue of Microorganisms (GCM) 10K type strain sequencing project: providing services to taxonomists for standard genome sequencing and annotation.</title>
        <authorList>
            <consortium name="The Broad Institute Genomics Platform"/>
            <consortium name="The Broad Institute Genome Sequencing Center for Infectious Disease"/>
            <person name="Wu L."/>
            <person name="Ma J."/>
        </authorList>
    </citation>
    <scope>NUCLEOTIDE SEQUENCE [LARGE SCALE GENOMIC DNA]</scope>
    <source>
        <strain evidence="8 9">JCM 14560</strain>
    </source>
</reference>
<evidence type="ECO:0000313" key="9">
    <source>
        <dbReference type="Proteomes" id="UP001422759"/>
    </source>
</evidence>
<evidence type="ECO:0000256" key="4">
    <source>
        <dbReference type="RuleBase" id="RU000489"/>
    </source>
</evidence>
<dbReference type="InterPro" id="IPR001223">
    <property type="entry name" value="Glyco_hydro18_cat"/>
</dbReference>
<sequence length="545" mass="55437">MERAAQPHRTGRAEHGPAVLRRSLAGVSAAAVIAAGIAVAGSVSAGAATTNLVADPGFESGLSGWTCSGGSGVVVGSPVHSGASALQATPAGQDDAQCTQTISVQPNSQYTLSAYVQGSYVYLGATGTGLTGTTSTWTPNSPSYSQLGVAFGTGPNTASVTVYLHGWYGQPAYYADDVSLTGPGGSSSPTPTTAPPSSAPPTTAPPSSAPPSTAPPTTTPPSTTPPGDSCPTKPRPSGKVLQGYWENWDGAANGVHPGMGWIPVTDSRIAAHGYNVINAAFPVILSDGTVEWQDGMDSGVKVATPAEMCQAKAAGATILMSIGGAAAGIDLSSSTVADRFVATVVPILKKYNFDGIDIDIETGLTGSGSIGTLSVSQANLERIIDGVLSQMPAGFGLTMAPETAYVTGGSVTYGSIWGAYLPIVKKYADNGQLWWLNMQYYNGSMYGCSGDSYQAGTVQGFTAQTTCLNNGLTIQGTTVKVPYDKQVPGLPAQSGAGGGYLDPSLVGQSWNAFGGSLKGLMTWSVNWDGSKGWSFGDNVKSLQGR</sequence>
<dbReference type="Pfam" id="PF00704">
    <property type="entry name" value="Glyco_hydro_18"/>
    <property type="match status" value="1"/>
</dbReference>
<evidence type="ECO:0000259" key="7">
    <source>
        <dbReference type="PROSITE" id="PS51910"/>
    </source>
</evidence>
<comment type="caution">
    <text evidence="8">The sequence shown here is derived from an EMBL/GenBank/DDBJ whole genome shotgun (WGS) entry which is preliminary data.</text>
</comment>
<evidence type="ECO:0000313" key="8">
    <source>
        <dbReference type="EMBL" id="GAA2149053.1"/>
    </source>
</evidence>
<feature type="region of interest" description="Disordered" evidence="6">
    <location>
        <begin position="179"/>
        <end position="241"/>
    </location>
</feature>
<evidence type="ECO:0000256" key="6">
    <source>
        <dbReference type="SAM" id="MobiDB-lite"/>
    </source>
</evidence>
<dbReference type="SUPFAM" id="SSF51445">
    <property type="entry name" value="(Trans)glycosidases"/>
    <property type="match status" value="1"/>
</dbReference>
<dbReference type="EC" id="3.2.1.14" evidence="1"/>
<dbReference type="InterPro" id="IPR003305">
    <property type="entry name" value="CenC_carb-bd"/>
</dbReference>
<dbReference type="Gene3D" id="2.60.120.260">
    <property type="entry name" value="Galactose-binding domain-like"/>
    <property type="match status" value="1"/>
</dbReference>
<protein>
    <recommendedName>
        <fullName evidence="1">chitinase</fullName>
        <ecNumber evidence="1">3.2.1.14</ecNumber>
    </recommendedName>
</protein>
<dbReference type="InterPro" id="IPR017853">
    <property type="entry name" value="GH"/>
</dbReference>
<evidence type="ECO:0000256" key="3">
    <source>
        <dbReference type="ARBA" id="ARBA00023295"/>
    </source>
</evidence>
<dbReference type="Pfam" id="PF02018">
    <property type="entry name" value="CBM_4_9"/>
    <property type="match status" value="1"/>
</dbReference>
<keyword evidence="3 4" id="KW-0326">Glycosidase</keyword>
<organism evidence="8 9">
    <name type="scientific">Kitasatospora kazusensis</name>
    <dbReference type="NCBI Taxonomy" id="407974"/>
    <lineage>
        <taxon>Bacteria</taxon>
        <taxon>Bacillati</taxon>
        <taxon>Actinomycetota</taxon>
        <taxon>Actinomycetes</taxon>
        <taxon>Kitasatosporales</taxon>
        <taxon>Streptomycetaceae</taxon>
        <taxon>Kitasatospora</taxon>
    </lineage>
</organism>
<dbReference type="Proteomes" id="UP001422759">
    <property type="component" value="Unassembled WGS sequence"/>
</dbReference>
<dbReference type="PANTHER" id="PTHR45708">
    <property type="entry name" value="ENDOCHITINASE"/>
    <property type="match status" value="1"/>
</dbReference>